<gene>
    <name evidence="1" type="ordered locus">SG0892</name>
</gene>
<reference evidence="1 2" key="1">
    <citation type="journal article" date="2006" name="Genome Res.">
        <title>Massive genome erosion and functional adaptations provide insights into the symbiotic lifestyle of Sodalis glossinidius in the tsetse host.</title>
        <authorList>
            <person name="Toh H."/>
            <person name="Weiss B.L."/>
            <person name="Perkin S.A.H."/>
            <person name="Yamashita A."/>
            <person name="Oshima K."/>
            <person name="Hattori M."/>
            <person name="Aksoy S."/>
        </authorList>
    </citation>
    <scope>NUCLEOTIDE SEQUENCE [LARGE SCALE GENOMIC DNA]</scope>
    <source>
        <strain evidence="2">morsitans</strain>
    </source>
</reference>
<dbReference type="STRING" id="343509.SG0892"/>
<sequence length="182" mass="20261">MTSVRKPPATSRQRHPGFLIAQGPAGWDKKIRPKTDFCLPEKGRAMDLRELPDEFYCVVPSVLVPSGVPVPVVQVSTFLFTSGQRPSLHMVFFMLLGFIQAGSIGTRCRSGGIGISAAIVNILIIHSVRRIFLQFSHTVIGTARVRARTVSRHDCTAAQHHCCRKKKYCHFFTNARLHSFSS</sequence>
<dbReference type="KEGG" id="sgl:SG0892"/>
<name>Q2NUK8_SODGM</name>
<dbReference type="HOGENOM" id="CLU_1481078_0_0_6"/>
<evidence type="ECO:0000313" key="2">
    <source>
        <dbReference type="Proteomes" id="UP000001932"/>
    </source>
</evidence>
<dbReference type="Proteomes" id="UP000001932">
    <property type="component" value="Chromosome"/>
</dbReference>
<evidence type="ECO:0000313" key="1">
    <source>
        <dbReference type="EMBL" id="BAE74167.1"/>
    </source>
</evidence>
<accession>Q2NUK8</accession>
<organism evidence="1 2">
    <name type="scientific">Sodalis glossinidius (strain morsitans)</name>
    <dbReference type="NCBI Taxonomy" id="343509"/>
    <lineage>
        <taxon>Bacteria</taxon>
        <taxon>Pseudomonadati</taxon>
        <taxon>Pseudomonadota</taxon>
        <taxon>Gammaproteobacteria</taxon>
        <taxon>Enterobacterales</taxon>
        <taxon>Bruguierivoracaceae</taxon>
        <taxon>Sodalis</taxon>
    </lineage>
</organism>
<protein>
    <submittedName>
        <fullName evidence="1">Uncharacterized protein</fullName>
    </submittedName>
</protein>
<proteinExistence type="predicted"/>
<dbReference type="EMBL" id="AP008232">
    <property type="protein sequence ID" value="BAE74167.1"/>
    <property type="molecule type" value="Genomic_DNA"/>
</dbReference>
<keyword evidence="2" id="KW-1185">Reference proteome</keyword>
<dbReference type="AlphaFoldDB" id="Q2NUK8"/>